<organism evidence="2 3">
    <name type="scientific">Ilyodon furcidens</name>
    <name type="common">goldbreast splitfin</name>
    <dbReference type="NCBI Taxonomy" id="33524"/>
    <lineage>
        <taxon>Eukaryota</taxon>
        <taxon>Metazoa</taxon>
        <taxon>Chordata</taxon>
        <taxon>Craniata</taxon>
        <taxon>Vertebrata</taxon>
        <taxon>Euteleostomi</taxon>
        <taxon>Actinopterygii</taxon>
        <taxon>Neopterygii</taxon>
        <taxon>Teleostei</taxon>
        <taxon>Neoteleostei</taxon>
        <taxon>Acanthomorphata</taxon>
        <taxon>Ovalentaria</taxon>
        <taxon>Atherinomorphae</taxon>
        <taxon>Cyprinodontiformes</taxon>
        <taxon>Goodeidae</taxon>
        <taxon>Ilyodon</taxon>
    </lineage>
</organism>
<proteinExistence type="predicted"/>
<sequence length="152" mass="16737">MFPSQLNMMSSALALLLFSLHAFAFQALELEPEQGLLGCQDTKMYFLERKQLFKSVRTLQPWPLDEHNMCCTTSAPSTEGGFLVKWLTRNPGEQGTLHSQTMGSCSVWRPGFWCSGCTPHIGHISAEVRVQCLGHASTPGSGFGCITLSVVR</sequence>
<dbReference type="Proteomes" id="UP001482620">
    <property type="component" value="Unassembled WGS sequence"/>
</dbReference>
<dbReference type="EMBL" id="JAHRIQ010070359">
    <property type="protein sequence ID" value="MEQ2243873.1"/>
    <property type="molecule type" value="Genomic_DNA"/>
</dbReference>
<gene>
    <name evidence="2" type="ORF">ILYODFUR_011263</name>
</gene>
<protein>
    <submittedName>
        <fullName evidence="2">Uncharacterized protein</fullName>
    </submittedName>
</protein>
<name>A0ABV0UF67_9TELE</name>
<reference evidence="2 3" key="1">
    <citation type="submission" date="2021-06" db="EMBL/GenBank/DDBJ databases">
        <authorList>
            <person name="Palmer J.M."/>
        </authorList>
    </citation>
    <scope>NUCLEOTIDE SEQUENCE [LARGE SCALE GENOMIC DNA]</scope>
    <source>
        <strain evidence="3">if_2019</strain>
        <tissue evidence="2">Muscle</tissue>
    </source>
</reference>
<evidence type="ECO:0000313" key="3">
    <source>
        <dbReference type="Proteomes" id="UP001482620"/>
    </source>
</evidence>
<evidence type="ECO:0000256" key="1">
    <source>
        <dbReference type="SAM" id="SignalP"/>
    </source>
</evidence>
<feature type="signal peptide" evidence="1">
    <location>
        <begin position="1"/>
        <end position="24"/>
    </location>
</feature>
<evidence type="ECO:0000313" key="2">
    <source>
        <dbReference type="EMBL" id="MEQ2243873.1"/>
    </source>
</evidence>
<keyword evidence="3" id="KW-1185">Reference proteome</keyword>
<accession>A0ABV0UF67</accession>
<comment type="caution">
    <text evidence="2">The sequence shown here is derived from an EMBL/GenBank/DDBJ whole genome shotgun (WGS) entry which is preliminary data.</text>
</comment>
<feature type="chain" id="PRO_5047300562" evidence="1">
    <location>
        <begin position="25"/>
        <end position="152"/>
    </location>
</feature>
<keyword evidence="1" id="KW-0732">Signal</keyword>